<feature type="transmembrane region" description="Helical" evidence="2">
    <location>
        <begin position="506"/>
        <end position="522"/>
    </location>
</feature>
<dbReference type="EMBL" id="BRXY01000393">
    <property type="protein sequence ID" value="GMH91996.1"/>
    <property type="molecule type" value="Genomic_DNA"/>
</dbReference>
<dbReference type="PANTHER" id="PTHR36840:SF1">
    <property type="entry name" value="BLL5714 PROTEIN"/>
    <property type="match status" value="1"/>
</dbReference>
<feature type="transmembrane region" description="Helical" evidence="2">
    <location>
        <begin position="467"/>
        <end position="486"/>
    </location>
</feature>
<feature type="region of interest" description="Disordered" evidence="1">
    <location>
        <begin position="1"/>
        <end position="59"/>
    </location>
</feature>
<feature type="transmembrane region" description="Helical" evidence="2">
    <location>
        <begin position="432"/>
        <end position="455"/>
    </location>
</feature>
<keyword evidence="4" id="KW-1185">Reference proteome</keyword>
<evidence type="ECO:0000313" key="3">
    <source>
        <dbReference type="EMBL" id="GMH91996.1"/>
    </source>
</evidence>
<sequence>MNFFGKRKKSQNVSQDDADTDTLNLTLDSDNAVPTSKEMALKNPNPPDLEADKPLPSTQLSSPEVLEHISPENDVTEDNRVGDWVHHLNYLEFMIPPRPRQTWEQITSPCGGKMEWVSSLSISKERRSATPSDLVLDLVYVILLQQLGRAYRSEVENNPLNALRDFVALFTPIWFQWNVIQHYLNRYEQKDVVHVIFFLGNIICMANIGISAEACGSGTVRHGCSEFAWSFAGARLWVLLFEAYSLYFNWNTYRLSISMFMIPDVIAILVWFIVGFLPAGEECGSVINMCWFPFIFFWWFGIFVDMLRLLAPMIVFRILKMRTTRKESVPLNVNLIGERNELFIIISIGEIIAASLASDAPSAAAASDDDHGRFLEGDDTHHAKTISAYRIVPLVVLIAALVKITYFDVAEHPAPSGGACMPRKHAMTRSPWTGLAWVMLHLPLNISIVLLGAILEPLKLHGEFNGKAQVVCSNCLAGIVLICSLFDVLHSGGNVQLRRVKKQARLGFHLLCVLSFFVVPYFKDFAGDPLEYLGIVNALLLVQVAGTIYAHFPIERPGEE</sequence>
<protein>
    <recommendedName>
        <fullName evidence="5">Transmembrane protein</fullName>
    </recommendedName>
</protein>
<feature type="compositionally biased region" description="Low complexity" evidence="1">
    <location>
        <begin position="21"/>
        <end position="32"/>
    </location>
</feature>
<name>A0A9W7BP35_9STRA</name>
<feature type="compositionally biased region" description="Basic residues" evidence="1">
    <location>
        <begin position="1"/>
        <end position="10"/>
    </location>
</feature>
<accession>A0A9W7BP35</accession>
<feature type="transmembrane region" description="Helical" evidence="2">
    <location>
        <begin position="227"/>
        <end position="248"/>
    </location>
</feature>
<dbReference type="OrthoDB" id="198650at2759"/>
<keyword evidence="2" id="KW-0472">Membrane</keyword>
<evidence type="ECO:0000256" key="2">
    <source>
        <dbReference type="SAM" id="Phobius"/>
    </source>
</evidence>
<dbReference type="AlphaFoldDB" id="A0A9W7BP35"/>
<evidence type="ECO:0000256" key="1">
    <source>
        <dbReference type="SAM" id="MobiDB-lite"/>
    </source>
</evidence>
<organism evidence="3 4">
    <name type="scientific">Triparma strigata</name>
    <dbReference type="NCBI Taxonomy" id="1606541"/>
    <lineage>
        <taxon>Eukaryota</taxon>
        <taxon>Sar</taxon>
        <taxon>Stramenopiles</taxon>
        <taxon>Ochrophyta</taxon>
        <taxon>Bolidophyceae</taxon>
        <taxon>Parmales</taxon>
        <taxon>Triparmaceae</taxon>
        <taxon>Triparma</taxon>
    </lineage>
</organism>
<feature type="transmembrane region" description="Helical" evidence="2">
    <location>
        <begin position="534"/>
        <end position="552"/>
    </location>
</feature>
<evidence type="ECO:0000313" key="4">
    <source>
        <dbReference type="Proteomes" id="UP001165085"/>
    </source>
</evidence>
<dbReference type="InterPro" id="IPR010640">
    <property type="entry name" value="Low_temperature_requirement_A"/>
</dbReference>
<dbReference type="PANTHER" id="PTHR36840">
    <property type="entry name" value="BLL5714 PROTEIN"/>
    <property type="match status" value="1"/>
</dbReference>
<keyword evidence="2" id="KW-0812">Transmembrane</keyword>
<keyword evidence="2" id="KW-1133">Transmembrane helix</keyword>
<feature type="transmembrane region" description="Helical" evidence="2">
    <location>
        <begin position="260"/>
        <end position="279"/>
    </location>
</feature>
<dbReference type="Proteomes" id="UP001165085">
    <property type="component" value="Unassembled WGS sequence"/>
</dbReference>
<reference evidence="4" key="1">
    <citation type="journal article" date="2023" name="Commun. Biol.">
        <title>Genome analysis of Parmales, the sister group of diatoms, reveals the evolutionary specialization of diatoms from phago-mixotrophs to photoautotrophs.</title>
        <authorList>
            <person name="Ban H."/>
            <person name="Sato S."/>
            <person name="Yoshikawa S."/>
            <person name="Yamada K."/>
            <person name="Nakamura Y."/>
            <person name="Ichinomiya M."/>
            <person name="Sato N."/>
            <person name="Blanc-Mathieu R."/>
            <person name="Endo H."/>
            <person name="Kuwata A."/>
            <person name="Ogata H."/>
        </authorList>
    </citation>
    <scope>NUCLEOTIDE SEQUENCE [LARGE SCALE GENOMIC DNA]</scope>
    <source>
        <strain evidence="4">NIES 3701</strain>
    </source>
</reference>
<feature type="transmembrane region" description="Helical" evidence="2">
    <location>
        <begin position="192"/>
        <end position="212"/>
    </location>
</feature>
<evidence type="ECO:0008006" key="5">
    <source>
        <dbReference type="Google" id="ProtNLM"/>
    </source>
</evidence>
<dbReference type="Pfam" id="PF06772">
    <property type="entry name" value="LtrA"/>
    <property type="match status" value="1"/>
</dbReference>
<gene>
    <name evidence="3" type="ORF">TrST_g558</name>
</gene>
<feature type="transmembrane region" description="Helical" evidence="2">
    <location>
        <begin position="291"/>
        <end position="316"/>
    </location>
</feature>
<comment type="caution">
    <text evidence="3">The sequence shown here is derived from an EMBL/GenBank/DDBJ whole genome shotgun (WGS) entry which is preliminary data.</text>
</comment>
<proteinExistence type="predicted"/>